<keyword evidence="4 8" id="KW-0479">Metal-binding</keyword>
<dbReference type="PROSITE" id="PS00086">
    <property type="entry name" value="CYTOCHROME_P450"/>
    <property type="match status" value="1"/>
</dbReference>
<evidence type="ECO:0000256" key="1">
    <source>
        <dbReference type="ARBA" id="ARBA00001971"/>
    </source>
</evidence>
<dbReference type="InterPro" id="IPR001128">
    <property type="entry name" value="Cyt_P450"/>
</dbReference>
<evidence type="ECO:0000256" key="6">
    <source>
        <dbReference type="ARBA" id="ARBA00023004"/>
    </source>
</evidence>
<dbReference type="FunFam" id="1.10.630.10:FF:000018">
    <property type="entry name" value="Cytochrome P450 monooxygenase"/>
    <property type="match status" value="1"/>
</dbReference>
<dbReference type="RefSeq" id="WP_085196332.1">
    <property type="nucleotide sequence ID" value="NZ_JACKVI010000010.1"/>
</dbReference>
<dbReference type="Gene3D" id="1.10.630.10">
    <property type="entry name" value="Cytochrome P450"/>
    <property type="match status" value="1"/>
</dbReference>
<reference evidence="9 10" key="1">
    <citation type="submission" date="2016-01" db="EMBL/GenBank/DDBJ databases">
        <title>The new phylogeny of the genus Mycobacterium.</title>
        <authorList>
            <person name="Tarcisio F."/>
            <person name="Conor M."/>
            <person name="Antonella G."/>
            <person name="Elisabetta G."/>
            <person name="Giulia F.S."/>
            <person name="Sara T."/>
            <person name="Anna F."/>
            <person name="Clotilde B."/>
            <person name="Roberto B."/>
            <person name="Veronica D.S."/>
            <person name="Fabio R."/>
            <person name="Monica P."/>
            <person name="Olivier J."/>
            <person name="Enrico T."/>
            <person name="Nicola S."/>
        </authorList>
    </citation>
    <scope>NUCLEOTIDE SEQUENCE [LARGE SCALE GENOMIC DNA]</scope>
    <source>
        <strain evidence="9 10">DSM 45731</strain>
    </source>
</reference>
<keyword evidence="7 8" id="KW-0503">Monooxygenase</keyword>
<keyword evidence="5 8" id="KW-0560">Oxidoreductase</keyword>
<evidence type="ECO:0000313" key="9">
    <source>
        <dbReference type="EMBL" id="ORV61232.1"/>
    </source>
</evidence>
<dbReference type="PRINTS" id="PR00359">
    <property type="entry name" value="BP450"/>
</dbReference>
<evidence type="ECO:0000256" key="3">
    <source>
        <dbReference type="ARBA" id="ARBA00022617"/>
    </source>
</evidence>
<dbReference type="EMBL" id="LQOW01000016">
    <property type="protein sequence ID" value="ORV61232.1"/>
    <property type="molecule type" value="Genomic_DNA"/>
</dbReference>
<dbReference type="PANTHER" id="PTHR46696:SF4">
    <property type="entry name" value="BIOTIN BIOSYNTHESIS CYTOCHROME P450"/>
    <property type="match status" value="1"/>
</dbReference>
<dbReference type="AlphaFoldDB" id="A0A1X1UWM1"/>
<evidence type="ECO:0000256" key="4">
    <source>
        <dbReference type="ARBA" id="ARBA00022723"/>
    </source>
</evidence>
<dbReference type="GO" id="GO:0036199">
    <property type="term" value="F:cholest-4-en-3-one 26-monooxygenase activity"/>
    <property type="evidence" value="ECO:0007669"/>
    <property type="project" value="TreeGrafter"/>
</dbReference>
<keyword evidence="10" id="KW-1185">Reference proteome</keyword>
<proteinExistence type="inferred from homology"/>
<dbReference type="GO" id="GO:0005506">
    <property type="term" value="F:iron ion binding"/>
    <property type="evidence" value="ECO:0007669"/>
    <property type="project" value="InterPro"/>
</dbReference>
<dbReference type="STRING" id="1260918.AWC06_12735"/>
<dbReference type="InterPro" id="IPR036396">
    <property type="entry name" value="Cyt_P450_sf"/>
</dbReference>
<keyword evidence="6 8" id="KW-0408">Iron</keyword>
<dbReference type="GO" id="GO:0020037">
    <property type="term" value="F:heme binding"/>
    <property type="evidence" value="ECO:0007669"/>
    <property type="project" value="InterPro"/>
</dbReference>
<accession>A0A1X1UWM1</accession>
<evidence type="ECO:0000256" key="5">
    <source>
        <dbReference type="ARBA" id="ARBA00023002"/>
    </source>
</evidence>
<dbReference type="Proteomes" id="UP000194000">
    <property type="component" value="Unassembled WGS sequence"/>
</dbReference>
<dbReference type="GO" id="GO:0006707">
    <property type="term" value="P:cholesterol catabolic process"/>
    <property type="evidence" value="ECO:0007669"/>
    <property type="project" value="TreeGrafter"/>
</dbReference>
<name>A0A1X1UWM1_9MYCO</name>
<keyword evidence="3 8" id="KW-0349">Heme</keyword>
<evidence type="ECO:0000313" key="10">
    <source>
        <dbReference type="Proteomes" id="UP000194000"/>
    </source>
</evidence>
<evidence type="ECO:0000256" key="2">
    <source>
        <dbReference type="ARBA" id="ARBA00010617"/>
    </source>
</evidence>
<comment type="caution">
    <text evidence="9">The sequence shown here is derived from an EMBL/GenBank/DDBJ whole genome shotgun (WGS) entry which is preliminary data.</text>
</comment>
<dbReference type="Pfam" id="PF00067">
    <property type="entry name" value="p450"/>
    <property type="match status" value="1"/>
</dbReference>
<comment type="similarity">
    <text evidence="2 8">Belongs to the cytochrome P450 family.</text>
</comment>
<dbReference type="InterPro" id="IPR017972">
    <property type="entry name" value="Cyt_P450_CS"/>
</dbReference>
<evidence type="ECO:0000256" key="8">
    <source>
        <dbReference type="RuleBase" id="RU000461"/>
    </source>
</evidence>
<dbReference type="SUPFAM" id="SSF48264">
    <property type="entry name" value="Cytochrome P450"/>
    <property type="match status" value="1"/>
</dbReference>
<sequence length="437" mass="48641">MSLKHDIRLASTIARPVAGNLYTNITNDLGAKLKRADYPGIAETSFDPFDPATAANPYPGYAELLRGPRVHYNRKRNIFLLSRYEDVRAAARNEAMLTSAEGVTRSRTKLPVLLTMDPPRHTELRRKVQPAFARGALSSWQSMVDRLAAELVSDLLADPGSDVVERLAVPMPVRLIAHILGIPPEDEKFFRYWSNEAVRVANIQMTPKGLWQILPSLNATRHLHSYFSSRFRSGELLGSDSLLGRLVAIAGEGELSRDELFYFALLLLLAGNETTTNLLSTMFLTLSENPDQFELIRRDPDTLVCSAVEEQLRYTSPVQGFYRTTKARYAVGNATIPAGARVALLWGAANRDPRQFDNPDAFRAARNPSHVAFGSGIHLCLGAGLARMESRAILRELVERVERIDIIGTPKWTTNSSLRGLEQMKVALAPRRYKAST</sequence>
<dbReference type="PANTHER" id="PTHR46696">
    <property type="entry name" value="P450, PUTATIVE (EUROFUNG)-RELATED"/>
    <property type="match status" value="1"/>
</dbReference>
<evidence type="ECO:0000256" key="7">
    <source>
        <dbReference type="ARBA" id="ARBA00023033"/>
    </source>
</evidence>
<comment type="cofactor">
    <cofactor evidence="1">
        <name>heme</name>
        <dbReference type="ChEBI" id="CHEBI:30413"/>
    </cofactor>
</comment>
<dbReference type="PRINTS" id="PR00385">
    <property type="entry name" value="P450"/>
</dbReference>
<dbReference type="GO" id="GO:0008395">
    <property type="term" value="F:steroid hydroxylase activity"/>
    <property type="evidence" value="ECO:0007669"/>
    <property type="project" value="TreeGrafter"/>
</dbReference>
<organism evidence="9 10">
    <name type="scientific">Mycobacterium fragae</name>
    <dbReference type="NCBI Taxonomy" id="1260918"/>
    <lineage>
        <taxon>Bacteria</taxon>
        <taxon>Bacillati</taxon>
        <taxon>Actinomycetota</taxon>
        <taxon>Actinomycetes</taxon>
        <taxon>Mycobacteriales</taxon>
        <taxon>Mycobacteriaceae</taxon>
        <taxon>Mycobacterium</taxon>
    </lineage>
</organism>
<protein>
    <recommendedName>
        <fullName evidence="11">Cytochrome</fullName>
    </recommendedName>
</protein>
<gene>
    <name evidence="9" type="ORF">AWC06_12735</name>
</gene>
<evidence type="ECO:0008006" key="11">
    <source>
        <dbReference type="Google" id="ProtNLM"/>
    </source>
</evidence>
<dbReference type="InterPro" id="IPR002397">
    <property type="entry name" value="Cyt_P450_B"/>
</dbReference>